<sequence>ETMAADNQSIKDAFALSGNRPAITNDHLARLVAVIEGTTPDDFWDETYDYWKDRILHRERSLAEDQLPTPTEL</sequence>
<accession>A0A0F8WIE0</accession>
<name>A0A0F8WIE0_9ZZZZ</name>
<proteinExistence type="predicted"/>
<feature type="non-terminal residue" evidence="1">
    <location>
        <position position="1"/>
    </location>
</feature>
<reference evidence="1" key="1">
    <citation type="journal article" date="2015" name="Nature">
        <title>Complex archaea that bridge the gap between prokaryotes and eukaryotes.</title>
        <authorList>
            <person name="Spang A."/>
            <person name="Saw J.H."/>
            <person name="Jorgensen S.L."/>
            <person name="Zaremba-Niedzwiedzka K."/>
            <person name="Martijn J."/>
            <person name="Lind A.E."/>
            <person name="van Eijk R."/>
            <person name="Schleper C."/>
            <person name="Guy L."/>
            <person name="Ettema T.J."/>
        </authorList>
    </citation>
    <scope>NUCLEOTIDE SEQUENCE</scope>
</reference>
<organism evidence="1">
    <name type="scientific">marine sediment metagenome</name>
    <dbReference type="NCBI Taxonomy" id="412755"/>
    <lineage>
        <taxon>unclassified sequences</taxon>
        <taxon>metagenomes</taxon>
        <taxon>ecological metagenomes</taxon>
    </lineage>
</organism>
<dbReference type="AlphaFoldDB" id="A0A0F8WIE0"/>
<gene>
    <name evidence="1" type="ORF">LCGC14_3065210</name>
</gene>
<evidence type="ECO:0000313" key="1">
    <source>
        <dbReference type="EMBL" id="KKK56373.1"/>
    </source>
</evidence>
<comment type="caution">
    <text evidence="1">The sequence shown here is derived from an EMBL/GenBank/DDBJ whole genome shotgun (WGS) entry which is preliminary data.</text>
</comment>
<dbReference type="EMBL" id="LAZR01065026">
    <property type="protein sequence ID" value="KKK56373.1"/>
    <property type="molecule type" value="Genomic_DNA"/>
</dbReference>
<protein>
    <submittedName>
        <fullName evidence="1">Uncharacterized protein</fullName>
    </submittedName>
</protein>